<dbReference type="GO" id="GO:0005524">
    <property type="term" value="F:ATP binding"/>
    <property type="evidence" value="ECO:0007669"/>
    <property type="project" value="UniProtKB-KW"/>
</dbReference>
<evidence type="ECO:0000256" key="5">
    <source>
        <dbReference type="ARBA" id="ARBA00022840"/>
    </source>
</evidence>
<organism evidence="9 10">
    <name type="scientific">Allostreptomyces psammosilenae</name>
    <dbReference type="NCBI Taxonomy" id="1892865"/>
    <lineage>
        <taxon>Bacteria</taxon>
        <taxon>Bacillati</taxon>
        <taxon>Actinomycetota</taxon>
        <taxon>Actinomycetes</taxon>
        <taxon>Kitasatosporales</taxon>
        <taxon>Streptomycetaceae</taxon>
        <taxon>Allostreptomyces</taxon>
    </lineage>
</organism>
<dbReference type="CDD" id="cd18808">
    <property type="entry name" value="SF1_C_Upf1"/>
    <property type="match status" value="1"/>
</dbReference>
<evidence type="ECO:0000256" key="6">
    <source>
        <dbReference type="SAM" id="MobiDB-lite"/>
    </source>
</evidence>
<proteinExistence type="inferred from homology"/>
<dbReference type="Gene3D" id="3.40.50.300">
    <property type="entry name" value="P-loop containing nucleotide triphosphate hydrolases"/>
    <property type="match status" value="3"/>
</dbReference>
<feature type="domain" description="DNA2/NAM7 helicase helicase" evidence="7">
    <location>
        <begin position="776"/>
        <end position="831"/>
    </location>
</feature>
<feature type="region of interest" description="Disordered" evidence="6">
    <location>
        <begin position="1101"/>
        <end position="1124"/>
    </location>
</feature>
<evidence type="ECO:0000256" key="3">
    <source>
        <dbReference type="ARBA" id="ARBA00022801"/>
    </source>
</evidence>
<feature type="domain" description="DNA2/NAM7 helicase helicase" evidence="7">
    <location>
        <begin position="392"/>
        <end position="506"/>
    </location>
</feature>
<evidence type="ECO:0000256" key="4">
    <source>
        <dbReference type="ARBA" id="ARBA00022806"/>
    </source>
</evidence>
<name>A0A852ZUU8_9ACTN</name>
<evidence type="ECO:0000259" key="8">
    <source>
        <dbReference type="Pfam" id="PF13087"/>
    </source>
</evidence>
<sequence length="1247" mass="130139">MRYQGHCDRCGVVVLPGEPGFWHAVTKKVRCSSCSPLNAPAERAVSGGMPRWLAEIGRPRAGNSWQQLVAYAYGAAERSALCPLPRFDQRRQWRELELSEERVISSGGRTLTEDQDLADLAAEAESAGGREVLYGWPLVVAADARGELTCGPLAAVRLAPPVRAGDEAGARPGHAAPPARPRRRDASPLASPRHGAPAAAIPRQRGQATPAVHDAPAGAARAGHAPAAVAAQPLRPPRPSDPDPPEPEPPEPFAVVDDLVLVLRASLDERHYAGLDLEEVQPLLDQPLPSGDPGAVADLLTKVADTAGMPVHEPLDPHHLATGPLPRVPGVYNRAMALVRESDQITRSLRGDLREMYTARPEEWRRTAARFLLEPAGPTVASDLPVVTPVPLNAAQERGVRLAIGSPLTVITGPPGTGKSQLIAALVATARAAGMTALVASTNNGAVDVAARRASAAHPAALLRTGSRRHRTQLAARLVRLIEDTGPPSRDPADTLAEVTRAAAARARAEADSAAHADELVRLHRLAREVTELAGRLWGETGHHPAEPPTGRPVGAAPGSPPDAAPGVSSGVSSGGDGPAAEPGGPTSRARHAAPASAPPAPFAHAPSADPGAPPAPRPERGAPPPATPSPPDGAALDVAALRERAERVAEARVAAVRRARRLLTGAGVRPELLRDPAAALETLLRWADGRLELDRAATDPRYGARAWLAEEDALRGADRSWAAAGREHARTEAAHRLQRGRPRLTRLLQLCRADDADPGRALQEAMAVLPAWGTSTLSTRPSFGCDPALFDLVIVDEASQCPLAHLLPLAYRARRLVVIGDPHQLPPVVTTPRHEAEAVATAVGWDYRDLVERHLAFGVDSAYTTLAARLPEPPHLLDEHYRCHPRIADYLDRTFYSGRLGTLTDVAALPAVPEPGLHWHTVTGGAAEGTPGGGGRTNRAEAAAVRDWVREHADRLVAAGAGLGVVTPFAAQARLLESVLRGVVEEERRRALGLRVGTAHVFQGDERDVMLFSPVVAEGMPAGSAGWINDNAYLVNVAASRARAALVVFGDAAAAERFDIPALVALHRAATDGAGPAASAPLSDPLAVAHPLALADGAAEPVAGGEGTAGADEAAAPGSPPAVPGAGPGRLLALLREPLAARGCALDGPTRVAGYAVDALAHGADGTAVALRVDGHAVDGPAGEAAVGRTRRHALQRDRVVERSGTPVLRIAAWRLLADREAVAEEVLHALRAPRGPDGPGGPGPR</sequence>
<dbReference type="GO" id="GO:0016787">
    <property type="term" value="F:hydrolase activity"/>
    <property type="evidence" value="ECO:0007669"/>
    <property type="project" value="UniProtKB-KW"/>
</dbReference>
<evidence type="ECO:0000259" key="7">
    <source>
        <dbReference type="Pfam" id="PF13086"/>
    </source>
</evidence>
<accession>A0A852ZUU8</accession>
<evidence type="ECO:0000256" key="1">
    <source>
        <dbReference type="ARBA" id="ARBA00007913"/>
    </source>
</evidence>
<keyword evidence="10" id="KW-1185">Reference proteome</keyword>
<keyword evidence="4" id="KW-0347">Helicase</keyword>
<comment type="caution">
    <text evidence="9">The sequence shown here is derived from an EMBL/GenBank/DDBJ whole genome shotgun (WGS) entry which is preliminary data.</text>
</comment>
<dbReference type="InterPro" id="IPR041679">
    <property type="entry name" value="DNA2/NAM7-like_C"/>
</dbReference>
<feature type="domain" description="DNA2/NAM7 helicase-like C-terminal" evidence="8">
    <location>
        <begin position="865"/>
        <end position="1053"/>
    </location>
</feature>
<dbReference type="Proteomes" id="UP000567795">
    <property type="component" value="Unassembled WGS sequence"/>
</dbReference>
<keyword evidence="2" id="KW-0547">Nucleotide-binding</keyword>
<protein>
    <recommendedName>
        <fullName evidence="11">AAA+ ATPase domain-containing protein</fullName>
    </recommendedName>
</protein>
<dbReference type="GO" id="GO:0043139">
    <property type="term" value="F:5'-3' DNA helicase activity"/>
    <property type="evidence" value="ECO:0007669"/>
    <property type="project" value="TreeGrafter"/>
</dbReference>
<feature type="compositionally biased region" description="Low complexity" evidence="6">
    <location>
        <begin position="208"/>
        <end position="233"/>
    </location>
</feature>
<feature type="compositionally biased region" description="Pro residues" evidence="6">
    <location>
        <begin position="612"/>
        <end position="632"/>
    </location>
</feature>
<evidence type="ECO:0000256" key="2">
    <source>
        <dbReference type="ARBA" id="ARBA00022741"/>
    </source>
</evidence>
<dbReference type="Pfam" id="PF13086">
    <property type="entry name" value="AAA_11"/>
    <property type="match status" value="2"/>
</dbReference>
<dbReference type="Pfam" id="PF13087">
    <property type="entry name" value="AAA_12"/>
    <property type="match status" value="1"/>
</dbReference>
<keyword evidence="5" id="KW-0067">ATP-binding</keyword>
<dbReference type="EMBL" id="JACBZD010000001">
    <property type="protein sequence ID" value="NYI05050.1"/>
    <property type="molecule type" value="Genomic_DNA"/>
</dbReference>
<feature type="region of interest" description="Disordered" evidence="6">
    <location>
        <begin position="164"/>
        <end position="252"/>
    </location>
</feature>
<feature type="region of interest" description="Disordered" evidence="6">
    <location>
        <begin position="537"/>
        <end position="635"/>
    </location>
</feature>
<dbReference type="InterPro" id="IPR041677">
    <property type="entry name" value="DNA2/NAM7_AAA_11"/>
</dbReference>
<dbReference type="InterPro" id="IPR027417">
    <property type="entry name" value="P-loop_NTPase"/>
</dbReference>
<evidence type="ECO:0000313" key="10">
    <source>
        <dbReference type="Proteomes" id="UP000567795"/>
    </source>
</evidence>
<dbReference type="InterPro" id="IPR050534">
    <property type="entry name" value="Coronavir_polyprotein_1ab"/>
</dbReference>
<evidence type="ECO:0008006" key="11">
    <source>
        <dbReference type="Google" id="ProtNLM"/>
    </source>
</evidence>
<dbReference type="AlphaFoldDB" id="A0A852ZUU8"/>
<dbReference type="PANTHER" id="PTHR43788">
    <property type="entry name" value="DNA2/NAM7 HELICASE FAMILY MEMBER"/>
    <property type="match status" value="1"/>
</dbReference>
<reference evidence="9 10" key="1">
    <citation type="submission" date="2020-07" db="EMBL/GenBank/DDBJ databases">
        <title>Sequencing the genomes of 1000 actinobacteria strains.</title>
        <authorList>
            <person name="Klenk H.-P."/>
        </authorList>
    </citation>
    <scope>NUCLEOTIDE SEQUENCE [LARGE SCALE GENOMIC DNA]</scope>
    <source>
        <strain evidence="9 10">DSM 42178</strain>
    </source>
</reference>
<dbReference type="RefSeq" id="WP_179813863.1">
    <property type="nucleotide sequence ID" value="NZ_JACBZD010000001.1"/>
</dbReference>
<gene>
    <name evidence="9" type="ORF">FHU37_001993</name>
</gene>
<dbReference type="SUPFAM" id="SSF52540">
    <property type="entry name" value="P-loop containing nucleoside triphosphate hydrolases"/>
    <property type="match status" value="1"/>
</dbReference>
<dbReference type="InterPro" id="IPR047187">
    <property type="entry name" value="SF1_C_Upf1"/>
</dbReference>
<comment type="similarity">
    <text evidence="1">Belongs to the DNA2/NAM7 helicase family.</text>
</comment>
<keyword evidence="3" id="KW-0378">Hydrolase</keyword>
<evidence type="ECO:0000313" key="9">
    <source>
        <dbReference type="EMBL" id="NYI05050.1"/>
    </source>
</evidence>
<dbReference type="PANTHER" id="PTHR43788:SF8">
    <property type="entry name" value="DNA-BINDING PROTEIN SMUBP-2"/>
    <property type="match status" value="1"/>
</dbReference>